<comment type="similarity">
    <text evidence="1">Belongs to the protease inhibitor I39 (alpha-2-macroglobulin) family. Bacterial alpha-2-macroglobulin subfamily.</text>
</comment>
<dbReference type="Gene3D" id="1.50.10.20">
    <property type="match status" value="1"/>
</dbReference>
<dbReference type="SMART" id="SM01360">
    <property type="entry name" value="A2M"/>
    <property type="match status" value="1"/>
</dbReference>
<evidence type="ECO:0000313" key="4">
    <source>
        <dbReference type="Proteomes" id="UP000283732"/>
    </source>
</evidence>
<evidence type="ECO:0000313" key="3">
    <source>
        <dbReference type="EMBL" id="RHH76672.1"/>
    </source>
</evidence>
<dbReference type="PANTHER" id="PTHR40094:SF1">
    <property type="entry name" value="UBIQUITIN DOMAIN-CONTAINING PROTEIN"/>
    <property type="match status" value="1"/>
</dbReference>
<accession>A0A3R6L8R2</accession>
<dbReference type="InterPro" id="IPR041246">
    <property type="entry name" value="Bact_MG10"/>
</dbReference>
<proteinExistence type="inferred from homology"/>
<reference evidence="3 4" key="1">
    <citation type="submission" date="2018-08" db="EMBL/GenBank/DDBJ databases">
        <title>A genome reference for cultivated species of the human gut microbiota.</title>
        <authorList>
            <person name="Zou Y."/>
            <person name="Xue W."/>
            <person name="Luo G."/>
        </authorList>
    </citation>
    <scope>NUCLEOTIDE SEQUENCE [LARGE SCALE GENOMIC DNA]</scope>
    <source>
        <strain evidence="3 4">AM16-50</strain>
    </source>
</reference>
<dbReference type="InterPro" id="IPR001599">
    <property type="entry name" value="Macroglobln_a2"/>
</dbReference>
<dbReference type="Pfam" id="PF01835">
    <property type="entry name" value="MG2"/>
    <property type="match status" value="1"/>
</dbReference>
<evidence type="ECO:0000256" key="1">
    <source>
        <dbReference type="ARBA" id="ARBA00010556"/>
    </source>
</evidence>
<dbReference type="Gene3D" id="2.60.40.10">
    <property type="entry name" value="Immunoglobulins"/>
    <property type="match status" value="1"/>
</dbReference>
<comment type="caution">
    <text evidence="3">The sequence shown here is derived from an EMBL/GenBank/DDBJ whole genome shotgun (WGS) entry which is preliminary data.</text>
</comment>
<dbReference type="InterPro" id="IPR002890">
    <property type="entry name" value="MG2"/>
</dbReference>
<sequence>MKIRAIIVLALIACGIVSTIFYVKANQVSTNEKAIIEAIQTKNTPALIQALITRMKNQLEKDVNTFPELIKEVETYAGTCPDSASVAILHSMIAEMYNNYYMQNRWNVNQRTELAGYVPDDIREWTSNLFREKIKQELTLSLQPTRLLQQTPVSQYNLILKKGKDTPQLRPTLYDFLAFRAIDIQPSDKWYEDVIDFRRTQPEKKALLLDELDYWQYKYDSQSTNTNDYRNTLDSLYNVYGKEPFAAEIRIAEMNLLQRERYQGNKAHQDSIQALIYSLCKESIAQYPKYDRINVFKNQLNEMEMPVLNIQSDNNVYPGKDLTLQIKYVNTPQLVVRIYKSLRQPEDAWRNYGKNSKSMRGELVKEVTFKMNLANSYTEADSTLAIPMDRLGLYEYVITVPGKQLTVSNRFSVSRLAALTRSQTNNPEVLVTDLESGKPIEGATVIYYKTNMMNGTIQRQGEVKTDRLGIAVLPVKKKIEHIRPVLREDSSSIITNIYPYGTSRSRQEKETVDLSLFTDRGIYRPGQNVFFKGIAYVKDTDNPHAVAGRSYTVTLRDANYKEVASKEVKTDRFGSFNGEFTIPAQTLSGNFTLVTERFRTNIRVEEYKRPTFKVSFLPLKEEVSFGHPVKLTGEAQTFSGINLQEGEINWTITRRPFWARFYMPDPFDSTYKQVANGTAKIDNKGNFTISFIPERPETSDKRPAFQSYEVTATLTDSKGETQEASYTFSVGDTGILLDIQMPGQEMENDSAKAVVTAYTVNRQKTSAEGSYTIYSLSDEKPEKDMFGADRYKINKLVTVGTFITGYEISPAVFRELPAGRYRLEVKSTDSNGKEVSANQDFILYNRQDKRPPVFMHTWLVNEHTTCAPGEEAAFIFGTSDKDTHILYEIYTADNKCTERKLIRLSDENRTFRIPFKETDGEGFTVSFTFVKDGKMYVKQVPVQRRQPDRRLNIQAKTFRDHLLPGSKENWKFRITDADSLTVSAEVLAGMYDASLDKLLPFSWSFSPKRYVYLYAPRFSEGTAFTNSSRYETGDRKRLNVPQFQYDRLDWQDVLRIGWQYEQSERRYATGAVMKSGTAPAITEVLNITEDSMPLEEPAVKAYQGVANIIAEEEVEENGTPFFPNKPVELRENFAETAFFYPALVTDEAGDVAFSFTMPESNTTWKLQLLAQTEDLKYGYLSREIITSKPLMVTPNLPRFLRQGDEVTITAQISNQSSATMDGRASLELFDPDNDQPVICLTKSQKPFTLPADSTTTVSWSFKVPAAAGGVIGCRIVADSDKGSDGEQHLIPVLSNEILVTESTPFYLFDKSEEVIRLKDSKGIRPFRTTLELTANPIWYAVQALPTLSQPENDNVISWFASYYSNTLANYIATAHPRIQQVISQWKAQGGNASTLYSNLEKNAELKNILLQETPWVLEADNETEQKQRLSLLFDLNRAAGQRETALRHLLDLQTPDGGWGWFKGMYPSQEITLYILKGMSQLTELNAVEYNQQEKEMQMKALKFVDKQIQSDYEALQKIKNWQKNEISPLEIEYLFVRSNYRDIPELGSAREAIRYYTNLAEKQWNKQSIYEKGEIAWLMWRNGKKEVAGNILAWLRKTASTSADKGMYWANNRRGENFFVSPIDTHCLLMALFNEVSPDKQETDRMKQWLLNQKQTQNWESVPATVNAIYALLLTGSDWLDTANTCTAQWGKQTYSTTSGELATGYLKVTISDEKATSSEGTSISIRKEGSAPAWGAVYEQYFQNINDVKKQKGILNVEKLLFVETNNGTEQQLRPVTPDEPLRVGDKVVIRLVVRTDREMDYVFLKDLRAGCFEPADQLSGSVYRDGVWYYQSPTDVSENFFFERLPQGTFVLEYAVYVSRTGEYAGGISTIQCLYAPEFVSHTEGNIVKVD</sequence>
<dbReference type="EMBL" id="QRKC01000005">
    <property type="protein sequence ID" value="RHH76672.1"/>
    <property type="molecule type" value="Genomic_DNA"/>
</dbReference>
<dbReference type="InterPro" id="IPR008930">
    <property type="entry name" value="Terpenoid_cyclase/PrenylTrfase"/>
</dbReference>
<dbReference type="Gene3D" id="2.60.40.1930">
    <property type="match status" value="1"/>
</dbReference>
<evidence type="ECO:0000259" key="2">
    <source>
        <dbReference type="SMART" id="SM01360"/>
    </source>
</evidence>
<dbReference type="Proteomes" id="UP000283732">
    <property type="component" value="Unassembled WGS sequence"/>
</dbReference>
<dbReference type="Pfam" id="PF00207">
    <property type="entry name" value="A2M"/>
    <property type="match status" value="1"/>
</dbReference>
<protein>
    <submittedName>
        <fullName evidence="3">Alpha-2-macroglobulin</fullName>
    </submittedName>
</protein>
<dbReference type="CDD" id="cd00688">
    <property type="entry name" value="ISOPREN_C2_like"/>
    <property type="match status" value="1"/>
</dbReference>
<dbReference type="Pfam" id="PF17973">
    <property type="entry name" value="bMG10"/>
    <property type="match status" value="1"/>
</dbReference>
<dbReference type="SUPFAM" id="SSF48239">
    <property type="entry name" value="Terpenoid cyclases/Protein prenyltransferases"/>
    <property type="match status" value="1"/>
</dbReference>
<dbReference type="RefSeq" id="WP_122291196.1">
    <property type="nucleotide sequence ID" value="NZ_QRKC01000005.1"/>
</dbReference>
<dbReference type="GO" id="GO:0004866">
    <property type="term" value="F:endopeptidase inhibitor activity"/>
    <property type="evidence" value="ECO:0007669"/>
    <property type="project" value="InterPro"/>
</dbReference>
<dbReference type="PANTHER" id="PTHR40094">
    <property type="entry name" value="ALPHA-2-MACROGLOBULIN HOMOLOG"/>
    <property type="match status" value="1"/>
</dbReference>
<gene>
    <name evidence="3" type="ORF">DW191_11925</name>
</gene>
<feature type="domain" description="Alpha-2-macroglobulin" evidence="2">
    <location>
        <begin position="1136"/>
        <end position="1226"/>
    </location>
</feature>
<name>A0A3R6L8R2_9BACT</name>
<dbReference type="InterPro" id="IPR013783">
    <property type="entry name" value="Ig-like_fold"/>
</dbReference>
<organism evidence="3 4">
    <name type="scientific">Parabacteroides merdae</name>
    <dbReference type="NCBI Taxonomy" id="46503"/>
    <lineage>
        <taxon>Bacteria</taxon>
        <taxon>Pseudomonadati</taxon>
        <taxon>Bacteroidota</taxon>
        <taxon>Bacteroidia</taxon>
        <taxon>Bacteroidales</taxon>
        <taxon>Tannerellaceae</taxon>
        <taxon>Parabacteroides</taxon>
    </lineage>
</organism>
<dbReference type="InterPro" id="IPR051802">
    <property type="entry name" value="YfhM-like"/>
</dbReference>